<dbReference type="EMBL" id="JAHWGI010001166">
    <property type="protein sequence ID" value="KAK3924156.1"/>
    <property type="molecule type" value="Genomic_DNA"/>
</dbReference>
<proteinExistence type="predicted"/>
<dbReference type="AlphaFoldDB" id="A0AAE1LL29"/>
<name>A0AAE1LL29_9NEOP</name>
<reference evidence="1" key="1">
    <citation type="submission" date="2021-07" db="EMBL/GenBank/DDBJ databases">
        <authorList>
            <person name="Catto M.A."/>
            <person name="Jacobson A."/>
            <person name="Kennedy G."/>
            <person name="Labadie P."/>
            <person name="Hunt B.G."/>
            <person name="Srinivasan R."/>
        </authorList>
    </citation>
    <scope>NUCLEOTIDE SEQUENCE</scope>
    <source>
        <strain evidence="1">PL_HMW_Pooled</strain>
        <tissue evidence="1">Head</tissue>
    </source>
</reference>
<evidence type="ECO:0000313" key="1">
    <source>
        <dbReference type="EMBL" id="KAK3924156.1"/>
    </source>
</evidence>
<keyword evidence="2" id="KW-1185">Reference proteome</keyword>
<evidence type="ECO:0000313" key="2">
    <source>
        <dbReference type="Proteomes" id="UP001219518"/>
    </source>
</evidence>
<comment type="caution">
    <text evidence="1">The sequence shown here is derived from an EMBL/GenBank/DDBJ whole genome shotgun (WGS) entry which is preliminary data.</text>
</comment>
<sequence>MTTLPTYRCNQDSCQNTHLSYHSKSKLVKHLKNHIVNGENVLCPEEGCDKTFNTTSSLSQHLIPARTIQKIFDGVRTLNDLSHAAISEILSQELKGRITDTDLDALLLRIKVNDPVRNAHYKETPGPKLTTDFLRKRYYQKFFDYEEPVEYVVGPDPTLTERTVAFVSIRRNLENMLKDPTVQTQVDASFVEEIIETRLHSTVINNYTNGSIYIKRAKLYGQKRFCIVLFVDGFNPTSSSSRASNRYKTTGMYMALLNLTPKNRSKLSSVRLVMLVLSDTLKDFRKECFSFVIDELKSLLTDGILYKEEVIPVTLEKIAGDNLGQHMIGGFLESFNPHIEYPCRYCEITNKIYIKKPWILGKIRTPESYNRCVEELKNLKDGLAVLGKLKEDKVYNVKGIKQNSEFNEVPLFHVCNPHLSPCIGHDGFGGSWEYDMAMIISYLVNEKKWMTYDLINKRIEIFKFSGSDRTNVPAAVKNSAEKLGGHEVQNWTLIRLFVFFVGDLVKDTTDPVWQLYLQLKCFIEYVCAPQLTLEQICQMKFLSVEYLKARCDTNLPIKLNTTSKTHYTAHFADLYELEGPLCHAWTLRFESKHAVLGRALEMGRTHVNIIASMAKKDQLYSSYLFTQEIFPEGPVNKKMAVPMVEKNYAPEYQPSLRRRVFTDKAVDVEVVTVDNQEYRRGNYLLLEKQEDGITVGKIVNIICDHLDIFFLLNKYQSVFLQNYGIYEVQSEQPVDFQLLHYSSSSDCAPQPIYEFAEKQCFSPKYVMLEPSKLVPGDE</sequence>
<gene>
    <name evidence="1" type="ORF">KUF71_012240</name>
</gene>
<organism evidence="1 2">
    <name type="scientific">Frankliniella fusca</name>
    <dbReference type="NCBI Taxonomy" id="407009"/>
    <lineage>
        <taxon>Eukaryota</taxon>
        <taxon>Metazoa</taxon>
        <taxon>Ecdysozoa</taxon>
        <taxon>Arthropoda</taxon>
        <taxon>Hexapoda</taxon>
        <taxon>Insecta</taxon>
        <taxon>Pterygota</taxon>
        <taxon>Neoptera</taxon>
        <taxon>Paraneoptera</taxon>
        <taxon>Thysanoptera</taxon>
        <taxon>Terebrantia</taxon>
        <taxon>Thripoidea</taxon>
        <taxon>Thripidae</taxon>
        <taxon>Frankliniella</taxon>
    </lineage>
</organism>
<protein>
    <submittedName>
        <fullName evidence="1">INO80 complex subunit 1</fullName>
    </submittedName>
</protein>
<dbReference type="Proteomes" id="UP001219518">
    <property type="component" value="Unassembled WGS sequence"/>
</dbReference>
<accession>A0AAE1LL29</accession>
<reference evidence="1" key="2">
    <citation type="journal article" date="2023" name="BMC Genomics">
        <title>Pest status, molecular evolution, and epigenetic factors derived from the genome assembly of Frankliniella fusca, a thysanopteran phytovirus vector.</title>
        <authorList>
            <person name="Catto M.A."/>
            <person name="Labadie P.E."/>
            <person name="Jacobson A.L."/>
            <person name="Kennedy G.G."/>
            <person name="Srinivasan R."/>
            <person name="Hunt B.G."/>
        </authorList>
    </citation>
    <scope>NUCLEOTIDE SEQUENCE</scope>
    <source>
        <strain evidence="1">PL_HMW_Pooled</strain>
    </source>
</reference>